<evidence type="ECO:0000256" key="10">
    <source>
        <dbReference type="ARBA" id="ARBA00022723"/>
    </source>
</evidence>
<protein>
    <recommendedName>
        <fullName evidence="5">Serine/threonine-protein kinase RIO1</fullName>
        <ecNumber evidence="4">2.7.11.1</ecNumber>
    </recommendedName>
    <alternativeName>
        <fullName evidence="18">Serine/threonine-protein kinase rio1</fullName>
    </alternativeName>
</protein>
<dbReference type="InterPro" id="IPR018935">
    <property type="entry name" value="RIO_kinase_CS"/>
</dbReference>
<dbReference type="GO" id="GO:0005737">
    <property type="term" value="C:cytoplasm"/>
    <property type="evidence" value="ECO:0007669"/>
    <property type="project" value="UniProtKB-SubCell"/>
</dbReference>
<feature type="compositionally biased region" description="Basic and acidic residues" evidence="19">
    <location>
        <begin position="544"/>
        <end position="553"/>
    </location>
</feature>
<keyword evidence="6" id="KW-0963">Cytoplasm</keyword>
<dbReference type="SMART" id="SM00090">
    <property type="entry name" value="RIO"/>
    <property type="match status" value="1"/>
</dbReference>
<feature type="compositionally biased region" description="Polar residues" evidence="19">
    <location>
        <begin position="574"/>
        <end position="608"/>
    </location>
</feature>
<dbReference type="PROSITE" id="PS50011">
    <property type="entry name" value="PROTEIN_KINASE_DOM"/>
    <property type="match status" value="1"/>
</dbReference>
<feature type="region of interest" description="Disordered" evidence="19">
    <location>
        <begin position="515"/>
        <end position="669"/>
    </location>
</feature>
<evidence type="ECO:0000259" key="20">
    <source>
        <dbReference type="PROSITE" id="PS50011"/>
    </source>
</evidence>
<evidence type="ECO:0000256" key="3">
    <source>
        <dbReference type="ARBA" id="ARBA00009196"/>
    </source>
</evidence>
<dbReference type="PROSITE" id="PS01245">
    <property type="entry name" value="RIO1"/>
    <property type="match status" value="1"/>
</dbReference>
<dbReference type="Gene3D" id="1.10.510.10">
    <property type="entry name" value="Transferase(Phosphotransferase) domain 1"/>
    <property type="match status" value="1"/>
</dbReference>
<evidence type="ECO:0000256" key="2">
    <source>
        <dbReference type="ARBA" id="ARBA00004496"/>
    </source>
</evidence>
<dbReference type="InterPro" id="IPR011009">
    <property type="entry name" value="Kinase-like_dom_sf"/>
</dbReference>
<dbReference type="CDD" id="cd05147">
    <property type="entry name" value="RIO1_euk"/>
    <property type="match status" value="1"/>
</dbReference>
<sequence length="669" mass="76406">MEQSLLSGIRVVSARDIDSEGRHEVDFDDYLSSDPDLDSDELVSYEGDWAETRGDFTKKYNRMREFIHNQNNAAEANAVSKNKTVLAPKPVTNDTKNIEKDLDNGPGTSAVKNIDARSQLIAKYSNRIHLENYQNITNSSTTSSKVSSKKSFGENKGQLRDRANRATTEQVLDPRTRMILFKLLNQGVVYEINGSINMGKEANVYHAVTEDGQHRAIKVYKTSILIFKDRDKYFTGEYRFRNGYSRHNPRKMVKLWAEKEMRNLKRIHQAGILCPEPLVLRQHVLVMNLLGDKDGWAYPRLKDAQIKKSRYPDLYFQIIGDMRIMYQVCKLVHADLSEYNILYNNKKLYIIDVSQSVEHDHPYALDFLRNDCSNINDYFSKNGVRTLGLRQLFDFITNPKIGNTAPEFEDELISIGKTLDGMTESELNQQIQDDLVFKQSFIPRNLFEVLEYERDVDKLNKGDTQDMLYMNMAGLSVENKQELSAPKLEETHPIPSLEPQIVESTPVFSQENIPIIENNKGPSDDPVDKSTISEAFKNSQPKKVSFDDLHETSSIKSSDISTNSGLNKDVADLCSSTQISDDSNPSKQLDNDQSQETSSENDSASGSEDGSDWEERTVELRGKRFMDKDAKKEHKLAVKSEKREKRKTKIKKSVKKRKEQLTSGKKSKK</sequence>
<evidence type="ECO:0000256" key="5">
    <source>
        <dbReference type="ARBA" id="ARBA00016038"/>
    </source>
</evidence>
<dbReference type="InterPro" id="IPR000687">
    <property type="entry name" value="RIO_kinase"/>
</dbReference>
<keyword evidence="12 21" id="KW-0418">Kinase</keyword>
<dbReference type="GO" id="GO:0005524">
    <property type="term" value="F:ATP binding"/>
    <property type="evidence" value="ECO:0007669"/>
    <property type="project" value="UniProtKB-KW"/>
</dbReference>
<organism evidence="21 22">
    <name type="scientific">Smittium mucronatum</name>
    <dbReference type="NCBI Taxonomy" id="133383"/>
    <lineage>
        <taxon>Eukaryota</taxon>
        <taxon>Fungi</taxon>
        <taxon>Fungi incertae sedis</taxon>
        <taxon>Zoopagomycota</taxon>
        <taxon>Kickxellomycotina</taxon>
        <taxon>Harpellomycetes</taxon>
        <taxon>Harpellales</taxon>
        <taxon>Legeriomycetaceae</taxon>
        <taxon>Smittium</taxon>
    </lineage>
</organism>
<dbReference type="GO" id="GO:0016787">
    <property type="term" value="F:hydrolase activity"/>
    <property type="evidence" value="ECO:0007669"/>
    <property type="project" value="UniProtKB-KW"/>
</dbReference>
<evidence type="ECO:0000256" key="9">
    <source>
        <dbReference type="ARBA" id="ARBA00022679"/>
    </source>
</evidence>
<comment type="subcellular location">
    <subcellularLocation>
        <location evidence="2">Cytoplasm</location>
    </subcellularLocation>
</comment>
<dbReference type="Pfam" id="PF01163">
    <property type="entry name" value="RIO1"/>
    <property type="match status" value="1"/>
</dbReference>
<comment type="similarity">
    <text evidence="3">Belongs to the protein kinase superfamily. RIO-type Ser/Thr kinase family.</text>
</comment>
<evidence type="ECO:0000256" key="17">
    <source>
        <dbReference type="ARBA" id="ARBA00048679"/>
    </source>
</evidence>
<dbReference type="GO" id="GO:0046872">
    <property type="term" value="F:metal ion binding"/>
    <property type="evidence" value="ECO:0007669"/>
    <property type="project" value="UniProtKB-KW"/>
</dbReference>
<comment type="catalytic activity">
    <reaction evidence="16">
        <text>L-threonyl-[protein] + ATP = O-phospho-L-threonyl-[protein] + ADP + H(+)</text>
        <dbReference type="Rhea" id="RHEA:46608"/>
        <dbReference type="Rhea" id="RHEA-COMP:11060"/>
        <dbReference type="Rhea" id="RHEA-COMP:11605"/>
        <dbReference type="ChEBI" id="CHEBI:15378"/>
        <dbReference type="ChEBI" id="CHEBI:30013"/>
        <dbReference type="ChEBI" id="CHEBI:30616"/>
        <dbReference type="ChEBI" id="CHEBI:61977"/>
        <dbReference type="ChEBI" id="CHEBI:456216"/>
        <dbReference type="EC" id="2.7.11.1"/>
    </reaction>
</comment>
<dbReference type="STRING" id="133383.A0A1R0H920"/>
<dbReference type="GO" id="GO:0042254">
    <property type="term" value="P:ribosome biogenesis"/>
    <property type="evidence" value="ECO:0007669"/>
    <property type="project" value="UniProtKB-KW"/>
</dbReference>
<keyword evidence="9" id="KW-0808">Transferase</keyword>
<feature type="compositionally biased region" description="Basic and acidic residues" evidence="19">
    <location>
        <begin position="613"/>
        <end position="643"/>
    </location>
</feature>
<accession>A0A1R0H920</accession>
<keyword evidence="11" id="KW-0547">Nucleotide-binding</keyword>
<dbReference type="GO" id="GO:0004674">
    <property type="term" value="F:protein serine/threonine kinase activity"/>
    <property type="evidence" value="ECO:0007669"/>
    <property type="project" value="UniProtKB-KW"/>
</dbReference>
<dbReference type="InterPro" id="IPR018934">
    <property type="entry name" value="RIO_dom"/>
</dbReference>
<keyword evidence="7" id="KW-0690">Ribosome biogenesis</keyword>
<keyword evidence="8" id="KW-0723">Serine/threonine-protein kinase</keyword>
<feature type="compositionally biased region" description="Low complexity" evidence="19">
    <location>
        <begin position="137"/>
        <end position="150"/>
    </location>
</feature>
<keyword evidence="13" id="KW-0378">Hydrolase</keyword>
<keyword evidence="15" id="KW-0460">Magnesium</keyword>
<evidence type="ECO:0000256" key="8">
    <source>
        <dbReference type="ARBA" id="ARBA00022527"/>
    </source>
</evidence>
<feature type="compositionally biased region" description="Polar residues" evidence="19">
    <location>
        <begin position="530"/>
        <end position="542"/>
    </location>
</feature>
<evidence type="ECO:0000256" key="15">
    <source>
        <dbReference type="ARBA" id="ARBA00022842"/>
    </source>
</evidence>
<dbReference type="AlphaFoldDB" id="A0A1R0H920"/>
<evidence type="ECO:0000256" key="12">
    <source>
        <dbReference type="ARBA" id="ARBA00022777"/>
    </source>
</evidence>
<dbReference type="SUPFAM" id="SSF56112">
    <property type="entry name" value="Protein kinase-like (PK-like)"/>
    <property type="match status" value="1"/>
</dbReference>
<keyword evidence="22" id="KW-1185">Reference proteome</keyword>
<evidence type="ECO:0000256" key="16">
    <source>
        <dbReference type="ARBA" id="ARBA00047899"/>
    </source>
</evidence>
<dbReference type="Gene3D" id="3.30.200.20">
    <property type="entry name" value="Phosphorylase Kinase, domain 1"/>
    <property type="match status" value="1"/>
</dbReference>
<dbReference type="Proteomes" id="UP000187455">
    <property type="component" value="Unassembled WGS sequence"/>
</dbReference>
<evidence type="ECO:0000313" key="21">
    <source>
        <dbReference type="EMBL" id="OLY85588.1"/>
    </source>
</evidence>
<comment type="catalytic activity">
    <reaction evidence="17">
        <text>L-seryl-[protein] + ATP = O-phospho-L-seryl-[protein] + ADP + H(+)</text>
        <dbReference type="Rhea" id="RHEA:17989"/>
        <dbReference type="Rhea" id="RHEA-COMP:9863"/>
        <dbReference type="Rhea" id="RHEA-COMP:11604"/>
        <dbReference type="ChEBI" id="CHEBI:15378"/>
        <dbReference type="ChEBI" id="CHEBI:29999"/>
        <dbReference type="ChEBI" id="CHEBI:30616"/>
        <dbReference type="ChEBI" id="CHEBI:83421"/>
        <dbReference type="ChEBI" id="CHEBI:456216"/>
        <dbReference type="EC" id="2.7.11.1"/>
    </reaction>
</comment>
<keyword evidence="10" id="KW-0479">Metal-binding</keyword>
<evidence type="ECO:0000256" key="11">
    <source>
        <dbReference type="ARBA" id="ARBA00022741"/>
    </source>
</evidence>
<comment type="caution">
    <text evidence="21">The sequence shown here is derived from an EMBL/GenBank/DDBJ whole genome shotgun (WGS) entry which is preliminary data.</text>
</comment>
<reference evidence="21 22" key="1">
    <citation type="journal article" date="2016" name="Mol. Biol. Evol.">
        <title>Genome-Wide Survey of Gut Fungi (Harpellales) Reveals the First Horizontally Transferred Ubiquitin Gene from a Mosquito Host.</title>
        <authorList>
            <person name="Wang Y."/>
            <person name="White M.M."/>
            <person name="Kvist S."/>
            <person name="Moncalvo J.M."/>
        </authorList>
    </citation>
    <scope>NUCLEOTIDE SEQUENCE [LARGE SCALE GENOMIC DNA]</scope>
    <source>
        <strain evidence="21 22">ALG-7-W6</strain>
    </source>
</reference>
<evidence type="ECO:0000256" key="4">
    <source>
        <dbReference type="ARBA" id="ARBA00012513"/>
    </source>
</evidence>
<dbReference type="EC" id="2.7.11.1" evidence="4"/>
<feature type="domain" description="Protein kinase" evidence="20">
    <location>
        <begin position="190"/>
        <end position="495"/>
    </location>
</feature>
<comment type="cofactor">
    <cofactor evidence="1">
        <name>Mg(2+)</name>
        <dbReference type="ChEBI" id="CHEBI:18420"/>
    </cofactor>
</comment>
<evidence type="ECO:0000256" key="14">
    <source>
        <dbReference type="ARBA" id="ARBA00022840"/>
    </source>
</evidence>
<evidence type="ECO:0000256" key="7">
    <source>
        <dbReference type="ARBA" id="ARBA00022517"/>
    </source>
</evidence>
<proteinExistence type="inferred from homology"/>
<name>A0A1R0H920_9FUNG</name>
<dbReference type="OrthoDB" id="205248at2759"/>
<feature type="region of interest" description="Disordered" evidence="19">
    <location>
        <begin position="136"/>
        <end position="169"/>
    </location>
</feature>
<dbReference type="FunFam" id="3.30.200.20:FF:000148">
    <property type="entry name" value="Serine/threonine-protein kinase RIO1"/>
    <property type="match status" value="1"/>
</dbReference>
<evidence type="ECO:0000256" key="6">
    <source>
        <dbReference type="ARBA" id="ARBA00022490"/>
    </source>
</evidence>
<dbReference type="EMBL" id="LSSL01000066">
    <property type="protein sequence ID" value="OLY85588.1"/>
    <property type="molecule type" value="Genomic_DNA"/>
</dbReference>
<feature type="compositionally biased region" description="Low complexity" evidence="19">
    <location>
        <begin position="554"/>
        <end position="564"/>
    </location>
</feature>
<dbReference type="PANTHER" id="PTHR45723">
    <property type="entry name" value="SERINE/THREONINE-PROTEIN KINASE RIO1"/>
    <property type="match status" value="1"/>
</dbReference>
<evidence type="ECO:0000256" key="13">
    <source>
        <dbReference type="ARBA" id="ARBA00022801"/>
    </source>
</evidence>
<feature type="compositionally biased region" description="Basic residues" evidence="19">
    <location>
        <begin position="644"/>
        <end position="658"/>
    </location>
</feature>
<keyword evidence="14" id="KW-0067">ATP-binding</keyword>
<feature type="compositionally biased region" description="Basic and acidic residues" evidence="19">
    <location>
        <begin position="151"/>
        <end position="164"/>
    </location>
</feature>
<dbReference type="InterPro" id="IPR051272">
    <property type="entry name" value="RIO-type_Ser/Thr_kinase"/>
</dbReference>
<gene>
    <name evidence="21" type="ORF">AYI68_g217</name>
</gene>
<dbReference type="InterPro" id="IPR000719">
    <property type="entry name" value="Prot_kinase_dom"/>
</dbReference>
<evidence type="ECO:0000256" key="19">
    <source>
        <dbReference type="SAM" id="MobiDB-lite"/>
    </source>
</evidence>
<evidence type="ECO:0000256" key="1">
    <source>
        <dbReference type="ARBA" id="ARBA00001946"/>
    </source>
</evidence>
<evidence type="ECO:0000256" key="18">
    <source>
        <dbReference type="ARBA" id="ARBA00068838"/>
    </source>
</evidence>
<evidence type="ECO:0000313" key="22">
    <source>
        <dbReference type="Proteomes" id="UP000187455"/>
    </source>
</evidence>